<accession>A0A221KHX0</accession>
<dbReference type="PANTHER" id="PTHR30466">
    <property type="entry name" value="FLAVIN REDUCTASE"/>
    <property type="match status" value="1"/>
</dbReference>
<evidence type="ECO:0000313" key="4">
    <source>
        <dbReference type="EMBL" id="ASM78390.1"/>
    </source>
</evidence>
<dbReference type="AlphaFoldDB" id="A0A221KHX0"/>
<dbReference type="EMBL" id="CP022423">
    <property type="protein sequence ID" value="ASM78390.1"/>
    <property type="molecule type" value="Genomic_DNA"/>
</dbReference>
<dbReference type="Gene3D" id="2.30.110.10">
    <property type="entry name" value="Electron Transport, Fmn-binding Protein, Chain A"/>
    <property type="match status" value="1"/>
</dbReference>
<dbReference type="InterPro" id="IPR002563">
    <property type="entry name" value="Flavin_Rdtase-like_dom"/>
</dbReference>
<reference evidence="4 5" key="1">
    <citation type="submission" date="2017-07" db="EMBL/GenBank/DDBJ databases">
        <title>Complete Genome Sequence of the cosmetic ferment Vitreoscilla filiformis (ATCC15551).</title>
        <authorList>
            <person name="Contreras S."/>
            <person name="Sagory-Zalkind P."/>
            <person name="Blanquart H."/>
            <person name="Iltis A."/>
            <person name="Morand S.C."/>
        </authorList>
    </citation>
    <scope>NUCLEOTIDE SEQUENCE [LARGE SCALE GENOMIC DNA]</scope>
    <source>
        <strain evidence="4 5">ATCC 15551</strain>
    </source>
</reference>
<evidence type="ECO:0000259" key="3">
    <source>
        <dbReference type="SMART" id="SM00903"/>
    </source>
</evidence>
<dbReference type="InterPro" id="IPR012349">
    <property type="entry name" value="Split_barrel_FMN-bd"/>
</dbReference>
<evidence type="ECO:0000256" key="1">
    <source>
        <dbReference type="ARBA" id="ARBA00008898"/>
    </source>
</evidence>
<dbReference type="Pfam" id="PF01613">
    <property type="entry name" value="Flavin_Reduct"/>
    <property type="match status" value="1"/>
</dbReference>
<dbReference type="Proteomes" id="UP000199729">
    <property type="component" value="Chromosome"/>
</dbReference>
<organism evidence="4 5">
    <name type="scientific">Vitreoscilla filiformis</name>
    <dbReference type="NCBI Taxonomy" id="63"/>
    <lineage>
        <taxon>Bacteria</taxon>
        <taxon>Pseudomonadati</taxon>
        <taxon>Pseudomonadota</taxon>
        <taxon>Betaproteobacteria</taxon>
        <taxon>Neisseriales</taxon>
        <taxon>Neisseriaceae</taxon>
        <taxon>Vitreoscilla</taxon>
    </lineage>
</organism>
<dbReference type="SUPFAM" id="SSF50475">
    <property type="entry name" value="FMN-binding split barrel"/>
    <property type="match status" value="1"/>
</dbReference>
<dbReference type="SMART" id="SM00903">
    <property type="entry name" value="Flavin_Reduct"/>
    <property type="match status" value="1"/>
</dbReference>
<dbReference type="GO" id="GO:0010181">
    <property type="term" value="F:FMN binding"/>
    <property type="evidence" value="ECO:0007669"/>
    <property type="project" value="InterPro"/>
</dbReference>
<keyword evidence="2" id="KW-0560">Oxidoreductase</keyword>
<proteinExistence type="inferred from homology"/>
<name>A0A221KHX0_VITFI</name>
<evidence type="ECO:0000256" key="2">
    <source>
        <dbReference type="ARBA" id="ARBA00023002"/>
    </source>
</evidence>
<keyword evidence="5" id="KW-1185">Reference proteome</keyword>
<dbReference type="KEGG" id="vff:VITFI_CDS2613"/>
<dbReference type="GO" id="GO:0042602">
    <property type="term" value="F:riboflavin reductase (NADPH) activity"/>
    <property type="evidence" value="ECO:0007669"/>
    <property type="project" value="TreeGrafter"/>
</dbReference>
<dbReference type="InterPro" id="IPR050268">
    <property type="entry name" value="NADH-dep_flavin_reductase"/>
</dbReference>
<comment type="similarity">
    <text evidence="1">Belongs to the non-flavoprotein flavin reductase family.</text>
</comment>
<sequence>MDLNMQLDPKALRHALGRYATGVTVITCRNAQGERLGLTANSFNSLSLDPPLVLWALRTASTHLADFQQATHFAVNVLGQDQLGLSQRFASPVPDRFAEGAWHDGHGGAPVLAGAVAVFECATTQQLNAGDHVLFIGQVLNFAQDATVAPLLYQGGAYRRLGPAL</sequence>
<gene>
    <name evidence="4" type="ORF">VITFI_CDS2613</name>
</gene>
<evidence type="ECO:0000313" key="5">
    <source>
        <dbReference type="Proteomes" id="UP000199729"/>
    </source>
</evidence>
<protein>
    <submittedName>
        <fullName evidence="4">Flavin reductase</fullName>
    </submittedName>
</protein>
<feature type="domain" description="Flavin reductase like" evidence="3">
    <location>
        <begin position="16"/>
        <end position="160"/>
    </location>
</feature>
<dbReference type="PANTHER" id="PTHR30466:SF11">
    <property type="entry name" value="FLAVIN-DEPENDENT MONOOXYGENASE, REDUCTASE SUBUNIT HSAB"/>
    <property type="match status" value="1"/>
</dbReference>